<dbReference type="Pfam" id="PF05970">
    <property type="entry name" value="PIF1"/>
    <property type="match status" value="1"/>
</dbReference>
<keyword evidence="1" id="KW-0233">DNA recombination</keyword>
<name>A0A4C1SZB2_EUMVA</name>
<dbReference type="PANTHER" id="PTHR10492">
    <property type="match status" value="1"/>
</dbReference>
<keyword evidence="1" id="KW-0378">Hydrolase</keyword>
<dbReference type="GO" id="GO:0006281">
    <property type="term" value="P:DNA repair"/>
    <property type="evidence" value="ECO:0007669"/>
    <property type="project" value="UniProtKB-KW"/>
</dbReference>
<dbReference type="Proteomes" id="UP000299102">
    <property type="component" value="Unassembled WGS sequence"/>
</dbReference>
<dbReference type="InterPro" id="IPR027417">
    <property type="entry name" value="P-loop_NTPase"/>
</dbReference>
<reference evidence="3 4" key="1">
    <citation type="journal article" date="2019" name="Commun. Biol.">
        <title>The bagworm genome reveals a unique fibroin gene that provides high tensile strength.</title>
        <authorList>
            <person name="Kono N."/>
            <person name="Nakamura H."/>
            <person name="Ohtoshi R."/>
            <person name="Tomita M."/>
            <person name="Numata K."/>
            <person name="Arakawa K."/>
        </authorList>
    </citation>
    <scope>NUCLEOTIDE SEQUENCE [LARGE SCALE GENOMIC DNA]</scope>
</reference>
<sequence>MTVLRSMMIAYNVFVKHHRSYRCSAVSSIYSTTRLRADYVHLREMQQDNNVENVGRLVILPSSFIEVHYMHERTQDAFCYVQRLIILYTLHTKRPGTSLTGWDQHWDDALAEASISESPQRLRNLFAVMLVFCALSDAALLWHKYQNKLAERTFQMPGGTGKTFLTKVILAKVRGQVKLRLSFIGHSSHFVARRKTIQCLKFRSTDRTENPVCNISRNSNKAKVLRDCSLIIWDECTMANRKAIEALDRTLRDIKQNGQTMGGITTFCGDFRQTLPVIPRGTRADEVRPV</sequence>
<keyword evidence="1" id="KW-0227">DNA damage</keyword>
<dbReference type="EC" id="5.6.2.3" evidence="1"/>
<keyword evidence="4" id="KW-1185">Reference proteome</keyword>
<proteinExistence type="inferred from homology"/>
<dbReference type="STRING" id="151549.A0A4C1SZB2"/>
<dbReference type="OrthoDB" id="272985at2759"/>
<dbReference type="Gene3D" id="3.40.50.300">
    <property type="entry name" value="P-loop containing nucleotide triphosphate hydrolases"/>
    <property type="match status" value="1"/>
</dbReference>
<evidence type="ECO:0000313" key="3">
    <source>
        <dbReference type="EMBL" id="GBP06610.1"/>
    </source>
</evidence>
<comment type="similarity">
    <text evidence="1">Belongs to the helicase family.</text>
</comment>
<dbReference type="GO" id="GO:0043139">
    <property type="term" value="F:5'-3' DNA helicase activity"/>
    <property type="evidence" value="ECO:0007669"/>
    <property type="project" value="UniProtKB-EC"/>
</dbReference>
<comment type="catalytic activity">
    <reaction evidence="1">
        <text>ATP + H2O = ADP + phosphate + H(+)</text>
        <dbReference type="Rhea" id="RHEA:13065"/>
        <dbReference type="ChEBI" id="CHEBI:15377"/>
        <dbReference type="ChEBI" id="CHEBI:15378"/>
        <dbReference type="ChEBI" id="CHEBI:30616"/>
        <dbReference type="ChEBI" id="CHEBI:43474"/>
        <dbReference type="ChEBI" id="CHEBI:456216"/>
        <dbReference type="EC" id="5.6.2.3"/>
    </reaction>
</comment>
<dbReference type="GO" id="GO:0006310">
    <property type="term" value="P:DNA recombination"/>
    <property type="evidence" value="ECO:0007669"/>
    <property type="project" value="UniProtKB-KW"/>
</dbReference>
<protein>
    <recommendedName>
        <fullName evidence="1">ATP-dependent DNA helicase</fullName>
        <ecNumber evidence="1">5.6.2.3</ecNumber>
    </recommendedName>
</protein>
<evidence type="ECO:0000256" key="1">
    <source>
        <dbReference type="RuleBase" id="RU363044"/>
    </source>
</evidence>
<dbReference type="GO" id="GO:0000723">
    <property type="term" value="P:telomere maintenance"/>
    <property type="evidence" value="ECO:0007669"/>
    <property type="project" value="InterPro"/>
</dbReference>
<dbReference type="SUPFAM" id="SSF52540">
    <property type="entry name" value="P-loop containing nucleoside triphosphate hydrolases"/>
    <property type="match status" value="1"/>
</dbReference>
<evidence type="ECO:0000259" key="2">
    <source>
        <dbReference type="Pfam" id="PF05970"/>
    </source>
</evidence>
<keyword evidence="1" id="KW-0547">Nucleotide-binding</keyword>
<dbReference type="EMBL" id="BGZK01004063">
    <property type="protein sequence ID" value="GBP06610.1"/>
    <property type="molecule type" value="Genomic_DNA"/>
</dbReference>
<dbReference type="GO" id="GO:0005524">
    <property type="term" value="F:ATP binding"/>
    <property type="evidence" value="ECO:0007669"/>
    <property type="project" value="UniProtKB-KW"/>
</dbReference>
<keyword evidence="1" id="KW-0067">ATP-binding</keyword>
<evidence type="ECO:0000313" key="4">
    <source>
        <dbReference type="Proteomes" id="UP000299102"/>
    </source>
</evidence>
<gene>
    <name evidence="3" type="ORF">EVAR_103438_1</name>
</gene>
<keyword evidence="1" id="KW-0234">DNA repair</keyword>
<feature type="domain" description="DNA helicase Pif1-like DEAD-box helicase" evidence="2">
    <location>
        <begin position="158"/>
        <end position="287"/>
    </location>
</feature>
<dbReference type="AlphaFoldDB" id="A0A4C1SZB2"/>
<comment type="cofactor">
    <cofactor evidence="1">
        <name>Mg(2+)</name>
        <dbReference type="ChEBI" id="CHEBI:18420"/>
    </cofactor>
</comment>
<dbReference type="PANTHER" id="PTHR10492:SF94">
    <property type="entry name" value="ATP-DEPENDENT DNA HELICASE"/>
    <property type="match status" value="1"/>
</dbReference>
<dbReference type="InterPro" id="IPR010285">
    <property type="entry name" value="DNA_helicase_pif1-like_DEAD"/>
</dbReference>
<accession>A0A4C1SZB2</accession>
<dbReference type="GO" id="GO:0016887">
    <property type="term" value="F:ATP hydrolysis activity"/>
    <property type="evidence" value="ECO:0007669"/>
    <property type="project" value="RHEA"/>
</dbReference>
<keyword evidence="1" id="KW-0347">Helicase</keyword>
<organism evidence="3 4">
    <name type="scientific">Eumeta variegata</name>
    <name type="common">Bagworm moth</name>
    <name type="synonym">Eumeta japonica</name>
    <dbReference type="NCBI Taxonomy" id="151549"/>
    <lineage>
        <taxon>Eukaryota</taxon>
        <taxon>Metazoa</taxon>
        <taxon>Ecdysozoa</taxon>
        <taxon>Arthropoda</taxon>
        <taxon>Hexapoda</taxon>
        <taxon>Insecta</taxon>
        <taxon>Pterygota</taxon>
        <taxon>Neoptera</taxon>
        <taxon>Endopterygota</taxon>
        <taxon>Lepidoptera</taxon>
        <taxon>Glossata</taxon>
        <taxon>Ditrysia</taxon>
        <taxon>Tineoidea</taxon>
        <taxon>Psychidae</taxon>
        <taxon>Oiketicinae</taxon>
        <taxon>Eumeta</taxon>
    </lineage>
</organism>
<comment type="caution">
    <text evidence="3">The sequence shown here is derived from an EMBL/GenBank/DDBJ whole genome shotgun (WGS) entry which is preliminary data.</text>
</comment>